<dbReference type="PANTHER" id="PTHR21581">
    <property type="entry name" value="D-ALANYL-D-ALANINE CARBOXYPEPTIDASE"/>
    <property type="match status" value="1"/>
</dbReference>
<organism evidence="2 3">
    <name type="scientific">Echinococcus multilocularis</name>
    <name type="common">Fox tapeworm</name>
    <dbReference type="NCBI Taxonomy" id="6211"/>
    <lineage>
        <taxon>Eukaryota</taxon>
        <taxon>Metazoa</taxon>
        <taxon>Spiralia</taxon>
        <taxon>Lophotrochozoa</taxon>
        <taxon>Platyhelminthes</taxon>
        <taxon>Cestoda</taxon>
        <taxon>Eucestoda</taxon>
        <taxon>Cyclophyllidea</taxon>
        <taxon>Taeniidae</taxon>
        <taxon>Echinococcus</taxon>
    </lineage>
</organism>
<evidence type="ECO:0000313" key="3">
    <source>
        <dbReference type="Proteomes" id="UP000017246"/>
    </source>
</evidence>
<name>A0A068YJZ6_ECHMU</name>
<dbReference type="SUPFAM" id="SSF48452">
    <property type="entry name" value="TPR-like"/>
    <property type="match status" value="1"/>
</dbReference>
<dbReference type="eggNOG" id="KOG2796">
    <property type="taxonomic scope" value="Eukaryota"/>
</dbReference>
<dbReference type="STRING" id="6211.A0A068YJZ6"/>
<dbReference type="Gene3D" id="1.25.40.10">
    <property type="entry name" value="Tetratricopeptide repeat domain"/>
    <property type="match status" value="1"/>
</dbReference>
<reference evidence="2" key="1">
    <citation type="journal article" date="2013" name="Nature">
        <title>The genomes of four tapeworm species reveal adaptations to parasitism.</title>
        <authorList>
            <person name="Tsai I.J."/>
            <person name="Zarowiecki M."/>
            <person name="Holroyd N."/>
            <person name="Garciarrubio A."/>
            <person name="Sanchez-Flores A."/>
            <person name="Brooks K.L."/>
            <person name="Tracey A."/>
            <person name="Bobes R.J."/>
            <person name="Fragoso G."/>
            <person name="Sciutto E."/>
            <person name="Aslett M."/>
            <person name="Beasley H."/>
            <person name="Bennett H.M."/>
            <person name="Cai J."/>
            <person name="Camicia F."/>
            <person name="Clark R."/>
            <person name="Cucher M."/>
            <person name="De Silva N."/>
            <person name="Day T.A."/>
            <person name="Deplazes P."/>
            <person name="Estrada K."/>
            <person name="Fernandez C."/>
            <person name="Holland P.W."/>
            <person name="Hou J."/>
            <person name="Hu S."/>
            <person name="Huckvale T."/>
            <person name="Hung S.S."/>
            <person name="Kamenetzky L."/>
            <person name="Keane J.A."/>
            <person name="Kiss F."/>
            <person name="Koziol U."/>
            <person name="Lambert O."/>
            <person name="Liu K."/>
            <person name="Luo X."/>
            <person name="Luo Y."/>
            <person name="Macchiaroli N."/>
            <person name="Nichol S."/>
            <person name="Paps J."/>
            <person name="Parkinson J."/>
            <person name="Pouchkina-Stantcheva N."/>
            <person name="Riddiford N."/>
            <person name="Rosenzvit M."/>
            <person name="Salinas G."/>
            <person name="Wasmuth J.D."/>
            <person name="Zamanian M."/>
            <person name="Zheng Y."/>
            <person name="Cai X."/>
            <person name="Soberon X."/>
            <person name="Olson P.D."/>
            <person name="Laclette J.P."/>
            <person name="Brehm K."/>
            <person name="Berriman M."/>
            <person name="Garciarrubio A."/>
            <person name="Bobes R.J."/>
            <person name="Fragoso G."/>
            <person name="Sanchez-Flores A."/>
            <person name="Estrada K."/>
            <person name="Cevallos M.A."/>
            <person name="Morett E."/>
            <person name="Gonzalez V."/>
            <person name="Portillo T."/>
            <person name="Ochoa-Leyva A."/>
            <person name="Jose M.V."/>
            <person name="Sciutto E."/>
            <person name="Landa A."/>
            <person name="Jimenez L."/>
            <person name="Valdes V."/>
            <person name="Carrero J.C."/>
            <person name="Larralde C."/>
            <person name="Morales-Montor J."/>
            <person name="Limon-Lason J."/>
            <person name="Soberon X."/>
            <person name="Laclette J.P."/>
        </authorList>
    </citation>
    <scope>NUCLEOTIDE SEQUENCE [LARGE SCALE GENOMIC DNA]</scope>
</reference>
<dbReference type="EMBL" id="LN902848">
    <property type="protein sequence ID" value="CDS43578.1"/>
    <property type="molecule type" value="Genomic_DNA"/>
</dbReference>
<dbReference type="Proteomes" id="UP000017246">
    <property type="component" value="Unassembled WGS sequence"/>
</dbReference>
<proteinExistence type="predicted"/>
<dbReference type="OrthoDB" id="428342at2759"/>
<dbReference type="InterPro" id="IPR011990">
    <property type="entry name" value="TPR-like_helical_dom_sf"/>
</dbReference>
<dbReference type="PROSITE" id="PS50005">
    <property type="entry name" value="TPR"/>
    <property type="match status" value="1"/>
</dbReference>
<dbReference type="AlphaFoldDB" id="A0A068YJZ6"/>
<dbReference type="PANTHER" id="PTHR21581:SF6">
    <property type="entry name" value="TRAFFICKING PROTEIN PARTICLE COMPLEX SUBUNIT 12"/>
    <property type="match status" value="1"/>
</dbReference>
<evidence type="ECO:0000256" key="1">
    <source>
        <dbReference type="PROSITE-ProRule" id="PRU00339"/>
    </source>
</evidence>
<reference evidence="2" key="2">
    <citation type="submission" date="2015-11" db="EMBL/GenBank/DDBJ databases">
        <authorList>
            <person name="Zhang Y."/>
            <person name="Guo Z."/>
        </authorList>
    </citation>
    <scope>NUCLEOTIDE SEQUENCE</scope>
</reference>
<keyword evidence="1" id="KW-0802">TPR repeat</keyword>
<sequence length="327" mass="36914">MSIELGSFLKGRWYHAARDLTSRLLTVCSFPSDTETRLTPFSLQLWLVCFVLLKQIQQFDLLERELAAFDRLDNPNIYFEHALNLHPRRKGSNNPLLGATTSHEVAAIFESMISNLESDYTEDESASYPNKAYKISSLDYPSAIETVDQMIDKLKPLGDHRFLYGTLGRIYLGIGDLTYSTMLHITSGHFNEAKRLFREVLELDPSNVAAANNQASLRILEALTTPAQYQQQQQQKLAEGGTASRLPFEGPALHEAIVSNPSNLLDAESDHPTTRKMSLLERVAVRGCTWNAFQTLCIRSWACSFDNSFLITLSRFPDYSGWVCTFT</sequence>
<protein>
    <submittedName>
        <fullName evidence="2">Tetratricopeptide repeat protein 15</fullName>
    </submittedName>
</protein>
<gene>
    <name evidence="2" type="ORF">EmuJ_001134500</name>
</gene>
<evidence type="ECO:0000313" key="2">
    <source>
        <dbReference type="EMBL" id="CDS43578.1"/>
    </source>
</evidence>
<keyword evidence="3" id="KW-1185">Reference proteome</keyword>
<feature type="repeat" description="TPR" evidence="1">
    <location>
        <begin position="174"/>
        <end position="207"/>
    </location>
</feature>
<dbReference type="InterPro" id="IPR019734">
    <property type="entry name" value="TPR_rpt"/>
</dbReference>
<accession>A0A068YJZ6</accession>